<gene>
    <name evidence="2" type="ORF">FP2506_15194</name>
</gene>
<dbReference type="AlphaFoldDB" id="Q0G3P1"/>
<dbReference type="Proteomes" id="UP000004310">
    <property type="component" value="Unassembled WGS sequence"/>
</dbReference>
<protein>
    <recommendedName>
        <fullName evidence="4">LPS-assembly lipoprotein</fullName>
    </recommendedName>
</protein>
<dbReference type="RefSeq" id="WP_007068163.1">
    <property type="nucleotide sequence ID" value="NZ_DS022272.1"/>
</dbReference>
<dbReference type="HOGENOM" id="CLU_117986_1_0_5"/>
<keyword evidence="1" id="KW-0732">Signal</keyword>
<accession>Q0G3P1</accession>
<organism evidence="2 3">
    <name type="scientific">Fulvimarina pelagi HTCC2506</name>
    <dbReference type="NCBI Taxonomy" id="314231"/>
    <lineage>
        <taxon>Bacteria</taxon>
        <taxon>Pseudomonadati</taxon>
        <taxon>Pseudomonadota</taxon>
        <taxon>Alphaproteobacteria</taxon>
        <taxon>Hyphomicrobiales</taxon>
        <taxon>Aurantimonadaceae</taxon>
        <taxon>Fulvimarina</taxon>
    </lineage>
</organism>
<dbReference type="Gene3D" id="3.30.160.150">
    <property type="entry name" value="Lipoprotein like domain"/>
    <property type="match status" value="1"/>
</dbReference>
<dbReference type="eggNOG" id="COG5468">
    <property type="taxonomic scope" value="Bacteria"/>
</dbReference>
<reference evidence="2 3" key="1">
    <citation type="journal article" date="2010" name="J. Bacteriol.">
        <title>Genome sequence of Fulvimarina pelagi HTCC2506T, a Mn(II)-oxidizing alphaproteobacterium possessing an aerobic anoxygenic photosynthetic gene cluster and Xanthorhodopsin.</title>
        <authorList>
            <person name="Kang I."/>
            <person name="Oh H.M."/>
            <person name="Lim S.I."/>
            <person name="Ferriera S."/>
            <person name="Giovannoni S.J."/>
            <person name="Cho J.C."/>
        </authorList>
    </citation>
    <scope>NUCLEOTIDE SEQUENCE [LARGE SCALE GENOMIC DNA]</scope>
    <source>
        <strain evidence="2 3">HTCC2506</strain>
    </source>
</reference>
<feature type="chain" id="PRO_5004172172" description="LPS-assembly lipoprotein" evidence="1">
    <location>
        <begin position="34"/>
        <end position="180"/>
    </location>
</feature>
<comment type="caution">
    <text evidence="2">The sequence shown here is derived from an EMBL/GenBank/DDBJ whole genome shotgun (WGS) entry which is preliminary data.</text>
</comment>
<dbReference type="STRING" id="217511.GCA_001463845_02854"/>
<evidence type="ECO:0008006" key="4">
    <source>
        <dbReference type="Google" id="ProtNLM"/>
    </source>
</evidence>
<keyword evidence="3" id="KW-1185">Reference proteome</keyword>
<evidence type="ECO:0000313" key="3">
    <source>
        <dbReference type="Proteomes" id="UP000004310"/>
    </source>
</evidence>
<evidence type="ECO:0000256" key="1">
    <source>
        <dbReference type="SAM" id="SignalP"/>
    </source>
</evidence>
<sequence>MWSSDRFKRCGVALAVVAGLSAFSACTARPLYADLSAADGVSASRLASLRGRIAITEANTRTTQIVRNELLSRLNAGARVAEPLYAVRLDATGVERGISIETGGVPRSAIYDLTVTYSLIRLSDDQVIDSGRREIITPYDRTSQLYQAQRALLDAREQAGKEAAAQLEITIATALQQEGY</sequence>
<dbReference type="PROSITE" id="PS51257">
    <property type="entry name" value="PROKAR_LIPOPROTEIN"/>
    <property type="match status" value="1"/>
</dbReference>
<proteinExistence type="predicted"/>
<dbReference type="EMBL" id="AATP01000002">
    <property type="protein sequence ID" value="EAU41790.1"/>
    <property type="molecule type" value="Genomic_DNA"/>
</dbReference>
<feature type="signal peptide" evidence="1">
    <location>
        <begin position="1"/>
        <end position="33"/>
    </location>
</feature>
<name>Q0G3P1_9HYPH</name>
<evidence type="ECO:0000313" key="2">
    <source>
        <dbReference type="EMBL" id="EAU41790.1"/>
    </source>
</evidence>